<reference evidence="4" key="1">
    <citation type="submission" date="2016-10" db="EMBL/GenBank/DDBJ databases">
        <authorList>
            <person name="Varghese N."/>
            <person name="Submissions S."/>
        </authorList>
    </citation>
    <scope>NUCLEOTIDE SEQUENCE [LARGE SCALE GENOMIC DNA]</scope>
    <source>
        <strain evidence="4">DSM 45419</strain>
    </source>
</reference>
<dbReference type="Proteomes" id="UP000198680">
    <property type="component" value="Unassembled WGS sequence"/>
</dbReference>
<gene>
    <name evidence="3" type="ORF">SAMN05660642_03219</name>
</gene>
<evidence type="ECO:0000313" key="4">
    <source>
        <dbReference type="Proteomes" id="UP000198680"/>
    </source>
</evidence>
<organism evidence="3 4">
    <name type="scientific">Geodermatophilus siccatus</name>
    <dbReference type="NCBI Taxonomy" id="1137991"/>
    <lineage>
        <taxon>Bacteria</taxon>
        <taxon>Bacillati</taxon>
        <taxon>Actinomycetota</taxon>
        <taxon>Actinomycetes</taxon>
        <taxon>Geodermatophilales</taxon>
        <taxon>Geodermatophilaceae</taxon>
        <taxon>Geodermatophilus</taxon>
    </lineage>
</organism>
<dbReference type="RefSeq" id="WP_091220472.1">
    <property type="nucleotide sequence ID" value="NZ_FNHE01000008.1"/>
</dbReference>
<keyword evidence="2" id="KW-0472">Membrane</keyword>
<evidence type="ECO:0000256" key="2">
    <source>
        <dbReference type="SAM" id="Phobius"/>
    </source>
</evidence>
<name>A0A1G9VQY5_9ACTN</name>
<dbReference type="OrthoDB" id="5197920at2"/>
<evidence type="ECO:0000313" key="3">
    <source>
        <dbReference type="EMBL" id="SDM74381.1"/>
    </source>
</evidence>
<dbReference type="AlphaFoldDB" id="A0A1G9VQY5"/>
<accession>A0A1G9VQY5</accession>
<keyword evidence="4" id="KW-1185">Reference proteome</keyword>
<keyword evidence="2" id="KW-1133">Transmembrane helix</keyword>
<protein>
    <submittedName>
        <fullName evidence="3">Uncharacterized protein</fullName>
    </submittedName>
</protein>
<evidence type="ECO:0000256" key="1">
    <source>
        <dbReference type="SAM" id="MobiDB-lite"/>
    </source>
</evidence>
<feature type="transmembrane region" description="Helical" evidence="2">
    <location>
        <begin position="50"/>
        <end position="79"/>
    </location>
</feature>
<keyword evidence="2" id="KW-0812">Transmembrane</keyword>
<dbReference type="EMBL" id="FNHE01000008">
    <property type="protein sequence ID" value="SDM74381.1"/>
    <property type="molecule type" value="Genomic_DNA"/>
</dbReference>
<dbReference type="STRING" id="1137991.SAMN05660642_03219"/>
<proteinExistence type="predicted"/>
<feature type="region of interest" description="Disordered" evidence="1">
    <location>
        <begin position="99"/>
        <end position="126"/>
    </location>
</feature>
<sequence>MLSDHEQRVWDDVERFWAEEAEEPPRPAPLPRRRASRDPADLPALVVAGAWGAILLVLFGALAAGLAVGVSTALGWALWRYWPRLGRADPTATRSVLDEVGRGLRAARRPAEQRGPRQQRGGSPDR</sequence>